<dbReference type="EMBL" id="VOOR01000010">
    <property type="protein sequence ID" value="TXB64892.1"/>
    <property type="molecule type" value="Genomic_DNA"/>
</dbReference>
<evidence type="ECO:0000313" key="2">
    <source>
        <dbReference type="EMBL" id="TXB64892.1"/>
    </source>
</evidence>
<dbReference type="AlphaFoldDB" id="A0A5C6RU67"/>
<evidence type="ECO:0000313" key="3">
    <source>
        <dbReference type="Proteomes" id="UP000321580"/>
    </source>
</evidence>
<evidence type="ECO:0008006" key="4">
    <source>
        <dbReference type="Google" id="ProtNLM"/>
    </source>
</evidence>
<keyword evidence="3" id="KW-1185">Reference proteome</keyword>
<dbReference type="OrthoDB" id="1493110at2"/>
<gene>
    <name evidence="2" type="ORF">FRY97_06605</name>
</gene>
<protein>
    <recommendedName>
        <fullName evidence="4">SPOR domain-containing protein</fullName>
    </recommendedName>
</protein>
<proteinExistence type="predicted"/>
<evidence type="ECO:0000256" key="1">
    <source>
        <dbReference type="SAM" id="SignalP"/>
    </source>
</evidence>
<reference evidence="2 3" key="1">
    <citation type="submission" date="2019-08" db="EMBL/GenBank/DDBJ databases">
        <title>Genome of Phaeodactylibacter luteus.</title>
        <authorList>
            <person name="Bowman J.P."/>
        </authorList>
    </citation>
    <scope>NUCLEOTIDE SEQUENCE [LARGE SCALE GENOMIC DNA]</scope>
    <source>
        <strain evidence="2 3">KCTC 42180</strain>
    </source>
</reference>
<comment type="caution">
    <text evidence="2">The sequence shown here is derived from an EMBL/GenBank/DDBJ whole genome shotgun (WGS) entry which is preliminary data.</text>
</comment>
<organism evidence="2 3">
    <name type="scientific">Phaeodactylibacter luteus</name>
    <dbReference type="NCBI Taxonomy" id="1564516"/>
    <lineage>
        <taxon>Bacteria</taxon>
        <taxon>Pseudomonadati</taxon>
        <taxon>Bacteroidota</taxon>
        <taxon>Saprospiria</taxon>
        <taxon>Saprospirales</taxon>
        <taxon>Haliscomenobacteraceae</taxon>
        <taxon>Phaeodactylibacter</taxon>
    </lineage>
</organism>
<name>A0A5C6RU67_9BACT</name>
<feature type="signal peptide" evidence="1">
    <location>
        <begin position="1"/>
        <end position="18"/>
    </location>
</feature>
<sequence length="125" mass="14265">MKNALLLILSLAALPCIAQQQEGRPAYCDDIPVMYDKSAARPALPKFATAPVAEYKVQVAILKFSHPKDYPFHRSLVARYRPCEQVWVVESRESFRKRSEAEKLQQELIEMGYSGAYLIEILGYE</sequence>
<feature type="chain" id="PRO_5022998379" description="SPOR domain-containing protein" evidence="1">
    <location>
        <begin position="19"/>
        <end position="125"/>
    </location>
</feature>
<accession>A0A5C6RU67</accession>
<keyword evidence="1" id="KW-0732">Signal</keyword>
<dbReference type="RefSeq" id="WP_147166659.1">
    <property type="nucleotide sequence ID" value="NZ_VOOR01000010.1"/>
</dbReference>
<dbReference type="Proteomes" id="UP000321580">
    <property type="component" value="Unassembled WGS sequence"/>
</dbReference>